<dbReference type="GO" id="GO:0031388">
    <property type="term" value="P:organic acid phosphorylation"/>
    <property type="evidence" value="ECO:0007669"/>
    <property type="project" value="UniProtKB-UniRule"/>
</dbReference>
<dbReference type="NCBIfam" id="TIGR00045">
    <property type="entry name" value="glycerate kinase"/>
    <property type="match status" value="1"/>
</dbReference>
<dbReference type="InterPro" id="IPR018197">
    <property type="entry name" value="Glycerate_kinase_RE-like"/>
</dbReference>
<dbReference type="PANTHER" id="PTHR21599:SF0">
    <property type="entry name" value="GLYCERATE KINASE"/>
    <property type="match status" value="1"/>
</dbReference>
<evidence type="ECO:0000313" key="5">
    <source>
        <dbReference type="EMBL" id="MCR6097403.1"/>
    </source>
</evidence>
<keyword evidence="6" id="KW-1185">Reference proteome</keyword>
<protein>
    <submittedName>
        <fullName evidence="5">Glycerate kinase</fullName>
    </submittedName>
</protein>
<dbReference type="Gene3D" id="3.40.50.10350">
    <property type="entry name" value="Glycerate kinase, domain 1"/>
    <property type="match status" value="1"/>
</dbReference>
<proteinExistence type="inferred from homology"/>
<organism evidence="5 6">
    <name type="scientific">Salipaludibacillus agaradhaerens</name>
    <name type="common">Bacillus agaradhaerens</name>
    <dbReference type="NCBI Taxonomy" id="76935"/>
    <lineage>
        <taxon>Bacteria</taxon>
        <taxon>Bacillati</taxon>
        <taxon>Bacillota</taxon>
        <taxon>Bacilli</taxon>
        <taxon>Bacillales</taxon>
        <taxon>Bacillaceae</taxon>
    </lineage>
</organism>
<dbReference type="InterPro" id="IPR036129">
    <property type="entry name" value="Glycerate_kinase_sf"/>
</dbReference>
<name>A0A9Q4B2V6_SALAG</name>
<comment type="similarity">
    <text evidence="1 4">Belongs to the glycerate kinase type-1 family.</text>
</comment>
<keyword evidence="2 4" id="KW-0808">Transferase</keyword>
<dbReference type="InterPro" id="IPR018193">
    <property type="entry name" value="Glyc_kinase_flavodox-like_fold"/>
</dbReference>
<dbReference type="InterPro" id="IPR004381">
    <property type="entry name" value="Glycerate_kinase"/>
</dbReference>
<comment type="caution">
    <text evidence="5">The sequence shown here is derived from an EMBL/GenBank/DDBJ whole genome shotgun (WGS) entry which is preliminary data.</text>
</comment>
<evidence type="ECO:0000313" key="6">
    <source>
        <dbReference type="Proteomes" id="UP001057753"/>
    </source>
</evidence>
<accession>A0A9Q4B2V6</accession>
<sequence>MKIIVAPDSFKETLTAQQVANAIKTGLQKVWHDANIVTCPMADGGEGTVQSLIDATGGRLVTKIVEDPLGRKVEASFGILGDHQTAVIEMASASGIHHVPDALKDPKITSSYGTGQLIQGALDLGIKKLIIGIGGSATNDGGAGMFQALGGSLVDIDGNELKRGGINLQQLSAINMSGLDPRLNDVTIRVACDVDNPLTGSNGASAIYGPQKGATAADIKKLDGALHHYAQVIERDLGHHVDEVQGAGAAGGLGAAFLAFFPASLEKGGGIVSDVTGLEAYIEHADLVITGEGGINHQTQHGKTPVHVARLAKKYHLPVIAICGSIGEGYESVYHEGIDAVFSSLSNIVTFDDLKGVSHEYLEQTAENIARLWKLGENNK</sequence>
<gene>
    <name evidence="5" type="ORF">HXA33_12695</name>
</gene>
<evidence type="ECO:0000256" key="3">
    <source>
        <dbReference type="ARBA" id="ARBA00022777"/>
    </source>
</evidence>
<reference evidence="5" key="1">
    <citation type="submission" date="2020-06" db="EMBL/GenBank/DDBJ databases">
        <title>Insight into the genomes of haloalkaliphilic bacilli from Kenyan soda lakes.</title>
        <authorList>
            <person name="Mwirichia R."/>
            <person name="Villamizar G.C."/>
            <person name="Poehlein A."/>
            <person name="Mugweru J."/>
            <person name="Kipnyargis A."/>
            <person name="Kiplimo D."/>
            <person name="Orwa P."/>
            <person name="Daniel R."/>
        </authorList>
    </citation>
    <scope>NUCLEOTIDE SEQUENCE</scope>
    <source>
        <strain evidence="5">B1096_S55</strain>
    </source>
</reference>
<dbReference type="AlphaFoldDB" id="A0A9Q4B2V6"/>
<dbReference type="SUPFAM" id="SSF110738">
    <property type="entry name" value="Glycerate kinase I"/>
    <property type="match status" value="1"/>
</dbReference>
<dbReference type="RefSeq" id="WP_257821795.1">
    <property type="nucleotide sequence ID" value="NZ_JABXYM010000001.1"/>
</dbReference>
<dbReference type="PANTHER" id="PTHR21599">
    <property type="entry name" value="GLYCERATE KINASE"/>
    <property type="match status" value="1"/>
</dbReference>
<evidence type="ECO:0000256" key="4">
    <source>
        <dbReference type="PIRNR" id="PIRNR006078"/>
    </source>
</evidence>
<dbReference type="Pfam" id="PF02595">
    <property type="entry name" value="Gly_kinase"/>
    <property type="match status" value="1"/>
</dbReference>
<evidence type="ECO:0000256" key="2">
    <source>
        <dbReference type="ARBA" id="ARBA00022679"/>
    </source>
</evidence>
<dbReference type="Gene3D" id="3.90.1510.10">
    <property type="entry name" value="Glycerate kinase, domain 2"/>
    <property type="match status" value="1"/>
</dbReference>
<dbReference type="PIRSF" id="PIRSF006078">
    <property type="entry name" value="GlxK"/>
    <property type="match status" value="1"/>
</dbReference>
<dbReference type="Proteomes" id="UP001057753">
    <property type="component" value="Unassembled WGS sequence"/>
</dbReference>
<evidence type="ECO:0000256" key="1">
    <source>
        <dbReference type="ARBA" id="ARBA00006284"/>
    </source>
</evidence>
<dbReference type="GO" id="GO:0008887">
    <property type="term" value="F:glycerate kinase activity"/>
    <property type="evidence" value="ECO:0007669"/>
    <property type="project" value="UniProtKB-UniRule"/>
</dbReference>
<keyword evidence="3 4" id="KW-0418">Kinase</keyword>
<dbReference type="EMBL" id="JABXYM010000001">
    <property type="protein sequence ID" value="MCR6097403.1"/>
    <property type="molecule type" value="Genomic_DNA"/>
</dbReference>